<dbReference type="EMBL" id="BQNB010014783">
    <property type="protein sequence ID" value="GJT32319.1"/>
    <property type="molecule type" value="Genomic_DNA"/>
</dbReference>
<dbReference type="Pfam" id="PF20431">
    <property type="entry name" value="E_motif"/>
    <property type="match status" value="1"/>
</dbReference>
<dbReference type="InterPro" id="IPR046848">
    <property type="entry name" value="E_motif"/>
</dbReference>
<organism evidence="1 2">
    <name type="scientific">Tanacetum coccineum</name>
    <dbReference type="NCBI Taxonomy" id="301880"/>
    <lineage>
        <taxon>Eukaryota</taxon>
        <taxon>Viridiplantae</taxon>
        <taxon>Streptophyta</taxon>
        <taxon>Embryophyta</taxon>
        <taxon>Tracheophyta</taxon>
        <taxon>Spermatophyta</taxon>
        <taxon>Magnoliopsida</taxon>
        <taxon>eudicotyledons</taxon>
        <taxon>Gunneridae</taxon>
        <taxon>Pentapetalae</taxon>
        <taxon>asterids</taxon>
        <taxon>campanulids</taxon>
        <taxon>Asterales</taxon>
        <taxon>Asteraceae</taxon>
        <taxon>Asteroideae</taxon>
        <taxon>Anthemideae</taxon>
        <taxon>Anthemidinae</taxon>
        <taxon>Tanacetum</taxon>
    </lineage>
</organism>
<evidence type="ECO:0000313" key="2">
    <source>
        <dbReference type="Proteomes" id="UP001151760"/>
    </source>
</evidence>
<accession>A0ABQ5D668</accession>
<dbReference type="Proteomes" id="UP001151760">
    <property type="component" value="Unassembled WGS sequence"/>
</dbReference>
<protein>
    <recommendedName>
        <fullName evidence="3">Pentatricopeptide repeat-containing protein</fullName>
    </recommendedName>
</protein>
<gene>
    <name evidence="1" type="ORF">Tco_0922738</name>
</gene>
<proteinExistence type="predicted"/>
<sequence length="105" mass="11926">MYNGGNVVSCKWVMWSSFFSSCKEYGNVEFGREAAYKLFELERYSLVPYFILVDTYGGASLWNEVQNLRKMMIENGGKGNTVGGYEGILTGGKLTIYKNTCKRRC</sequence>
<reference evidence="1" key="1">
    <citation type="journal article" date="2022" name="Int. J. Mol. Sci.">
        <title>Draft Genome of Tanacetum Coccineum: Genomic Comparison of Closely Related Tanacetum-Family Plants.</title>
        <authorList>
            <person name="Yamashiro T."/>
            <person name="Shiraishi A."/>
            <person name="Nakayama K."/>
            <person name="Satake H."/>
        </authorList>
    </citation>
    <scope>NUCLEOTIDE SEQUENCE</scope>
</reference>
<keyword evidence="2" id="KW-1185">Reference proteome</keyword>
<reference evidence="1" key="2">
    <citation type="submission" date="2022-01" db="EMBL/GenBank/DDBJ databases">
        <authorList>
            <person name="Yamashiro T."/>
            <person name="Shiraishi A."/>
            <person name="Satake H."/>
            <person name="Nakayama K."/>
        </authorList>
    </citation>
    <scope>NUCLEOTIDE SEQUENCE</scope>
</reference>
<evidence type="ECO:0008006" key="3">
    <source>
        <dbReference type="Google" id="ProtNLM"/>
    </source>
</evidence>
<comment type="caution">
    <text evidence="1">The sequence shown here is derived from an EMBL/GenBank/DDBJ whole genome shotgun (WGS) entry which is preliminary data.</text>
</comment>
<evidence type="ECO:0000313" key="1">
    <source>
        <dbReference type="EMBL" id="GJT32319.1"/>
    </source>
</evidence>
<name>A0ABQ5D668_9ASTR</name>